<evidence type="ECO:0000313" key="1">
    <source>
        <dbReference type="EMBL" id="OLR90531.1"/>
    </source>
</evidence>
<comment type="caution">
    <text evidence="1">The sequence shown here is derived from an EMBL/GenBank/DDBJ whole genome shotgun (WGS) entry which is preliminary data.</text>
</comment>
<evidence type="ECO:0000313" key="2">
    <source>
        <dbReference type="Proteomes" id="UP000186040"/>
    </source>
</evidence>
<accession>A0A1Q9LER3</accession>
<dbReference type="RefSeq" id="WP_075977205.1">
    <property type="nucleotide sequence ID" value="NZ_MKQR01000026.1"/>
</dbReference>
<protein>
    <recommendedName>
        <fullName evidence="3">RNA polymerase subunit sigma-70</fullName>
    </recommendedName>
</protein>
<sequence>MDTLELPGHRGAVAANTPSCTCGWHGDPGPDASGTWWRHAIGALEAEPPQWLLAKSDTLREQVRELTASRPDVALKLLAEVDRWTRPMTEAAVAAARARGATWSEVGAALGVSRQAAHERFRSIG</sequence>
<keyword evidence="2" id="KW-1185">Reference proteome</keyword>
<reference evidence="1 2" key="1">
    <citation type="submission" date="2016-10" db="EMBL/GenBank/DDBJ databases">
        <title>The Draft Genome Sequence of Actinokineospora bangkokensis 44EHWT reveals the biosynthetic pathway of antifungal compounds Thailandins with unusual extender unit butylmalonyl-CoA.</title>
        <authorList>
            <person name="Greule A."/>
            <person name="Intra B."/>
            <person name="Flemming S."/>
            <person name="Rommel M.G."/>
            <person name="Panbangred W."/>
            <person name="Bechthold A."/>
        </authorList>
    </citation>
    <scope>NUCLEOTIDE SEQUENCE [LARGE SCALE GENOMIC DNA]</scope>
    <source>
        <strain evidence="1 2">44EHW</strain>
    </source>
</reference>
<organism evidence="1 2">
    <name type="scientific">Actinokineospora bangkokensis</name>
    <dbReference type="NCBI Taxonomy" id="1193682"/>
    <lineage>
        <taxon>Bacteria</taxon>
        <taxon>Bacillati</taxon>
        <taxon>Actinomycetota</taxon>
        <taxon>Actinomycetes</taxon>
        <taxon>Pseudonocardiales</taxon>
        <taxon>Pseudonocardiaceae</taxon>
        <taxon>Actinokineospora</taxon>
    </lineage>
</organism>
<dbReference type="OrthoDB" id="9812570at2"/>
<evidence type="ECO:0008006" key="3">
    <source>
        <dbReference type="Google" id="ProtNLM"/>
    </source>
</evidence>
<proteinExistence type="predicted"/>
<dbReference type="EMBL" id="MKQR01000026">
    <property type="protein sequence ID" value="OLR90531.1"/>
    <property type="molecule type" value="Genomic_DNA"/>
</dbReference>
<dbReference type="Proteomes" id="UP000186040">
    <property type="component" value="Unassembled WGS sequence"/>
</dbReference>
<gene>
    <name evidence="1" type="ORF">BJP25_28285</name>
</gene>
<dbReference type="STRING" id="1193682.BJP25_28285"/>
<name>A0A1Q9LER3_9PSEU</name>
<dbReference type="AlphaFoldDB" id="A0A1Q9LER3"/>